<evidence type="ECO:0008006" key="9">
    <source>
        <dbReference type="Google" id="ProtNLM"/>
    </source>
</evidence>
<proteinExistence type="inferred from homology"/>
<dbReference type="InterPro" id="IPR002401">
    <property type="entry name" value="Cyt_P450_E_grp-I"/>
</dbReference>
<evidence type="ECO:0000313" key="8">
    <source>
        <dbReference type="Proteomes" id="UP000605846"/>
    </source>
</evidence>
<dbReference type="GO" id="GO:0006629">
    <property type="term" value="P:lipid metabolic process"/>
    <property type="evidence" value="ECO:0007669"/>
    <property type="project" value="UniProtKB-ARBA"/>
</dbReference>
<dbReference type="Pfam" id="PF00067">
    <property type="entry name" value="p450"/>
    <property type="match status" value="1"/>
</dbReference>
<keyword evidence="4 5" id="KW-0408">Iron</keyword>
<dbReference type="PRINTS" id="PR00463">
    <property type="entry name" value="EP450I"/>
</dbReference>
<dbReference type="InterPro" id="IPR036396">
    <property type="entry name" value="Cyt_P450_sf"/>
</dbReference>
<keyword evidence="6" id="KW-0503">Monooxygenase</keyword>
<dbReference type="PRINTS" id="PR00385">
    <property type="entry name" value="P450"/>
</dbReference>
<keyword evidence="5 6" id="KW-0349">Heme</keyword>
<dbReference type="InterPro" id="IPR001128">
    <property type="entry name" value="Cyt_P450"/>
</dbReference>
<gene>
    <name evidence="7" type="ORF">EC973_004952</name>
</gene>
<dbReference type="PANTHER" id="PTHR24296">
    <property type="entry name" value="CYTOCHROME P450"/>
    <property type="match status" value="1"/>
</dbReference>
<evidence type="ECO:0000256" key="1">
    <source>
        <dbReference type="ARBA" id="ARBA00010617"/>
    </source>
</evidence>
<evidence type="ECO:0000256" key="2">
    <source>
        <dbReference type="ARBA" id="ARBA00022723"/>
    </source>
</evidence>
<dbReference type="InterPro" id="IPR017972">
    <property type="entry name" value="Cyt_P450_CS"/>
</dbReference>
<evidence type="ECO:0000256" key="6">
    <source>
        <dbReference type="RuleBase" id="RU000461"/>
    </source>
</evidence>
<keyword evidence="2 5" id="KW-0479">Metal-binding</keyword>
<dbReference type="EMBL" id="JABAYA010000281">
    <property type="protein sequence ID" value="KAF7721310.1"/>
    <property type="molecule type" value="Genomic_DNA"/>
</dbReference>
<comment type="cofactor">
    <cofactor evidence="5">
        <name>heme</name>
        <dbReference type="ChEBI" id="CHEBI:30413"/>
    </cofactor>
</comment>
<comment type="similarity">
    <text evidence="1 6">Belongs to the cytochrome P450 family.</text>
</comment>
<feature type="binding site" description="axial binding residue" evidence="5">
    <location>
        <position position="455"/>
    </location>
    <ligand>
        <name>heme</name>
        <dbReference type="ChEBI" id="CHEBI:30413"/>
    </ligand>
    <ligandPart>
        <name>Fe</name>
        <dbReference type="ChEBI" id="CHEBI:18248"/>
    </ligandPart>
</feature>
<dbReference type="GO" id="GO:0004497">
    <property type="term" value="F:monooxygenase activity"/>
    <property type="evidence" value="ECO:0007669"/>
    <property type="project" value="UniProtKB-KW"/>
</dbReference>
<evidence type="ECO:0000256" key="5">
    <source>
        <dbReference type="PIRSR" id="PIRSR602401-1"/>
    </source>
</evidence>
<evidence type="ECO:0000256" key="3">
    <source>
        <dbReference type="ARBA" id="ARBA00023002"/>
    </source>
</evidence>
<organism evidence="7 8">
    <name type="scientific">Apophysomyces ossiformis</name>
    <dbReference type="NCBI Taxonomy" id="679940"/>
    <lineage>
        <taxon>Eukaryota</taxon>
        <taxon>Fungi</taxon>
        <taxon>Fungi incertae sedis</taxon>
        <taxon>Mucoromycota</taxon>
        <taxon>Mucoromycotina</taxon>
        <taxon>Mucoromycetes</taxon>
        <taxon>Mucorales</taxon>
        <taxon>Mucorineae</taxon>
        <taxon>Mucoraceae</taxon>
        <taxon>Apophysomyces</taxon>
    </lineage>
</organism>
<dbReference type="Gene3D" id="1.10.630.10">
    <property type="entry name" value="Cytochrome P450"/>
    <property type="match status" value="1"/>
</dbReference>
<evidence type="ECO:0000313" key="7">
    <source>
        <dbReference type="EMBL" id="KAF7721310.1"/>
    </source>
</evidence>
<dbReference type="SUPFAM" id="SSF48264">
    <property type="entry name" value="Cytochrome P450"/>
    <property type="match status" value="1"/>
</dbReference>
<dbReference type="PROSITE" id="PS00086">
    <property type="entry name" value="CYTOCHROME_P450"/>
    <property type="match status" value="1"/>
</dbReference>
<dbReference type="GO" id="GO:0016705">
    <property type="term" value="F:oxidoreductase activity, acting on paired donors, with incorporation or reduction of molecular oxygen"/>
    <property type="evidence" value="ECO:0007669"/>
    <property type="project" value="InterPro"/>
</dbReference>
<dbReference type="AlphaFoldDB" id="A0A8H7EKB4"/>
<name>A0A8H7EKB4_9FUNG</name>
<dbReference type="OrthoDB" id="1470350at2759"/>
<dbReference type="Proteomes" id="UP000605846">
    <property type="component" value="Unassembled WGS sequence"/>
</dbReference>
<dbReference type="GO" id="GO:0005506">
    <property type="term" value="F:iron ion binding"/>
    <property type="evidence" value="ECO:0007669"/>
    <property type="project" value="InterPro"/>
</dbReference>
<reference evidence="7" key="1">
    <citation type="submission" date="2020-01" db="EMBL/GenBank/DDBJ databases">
        <title>Genome Sequencing of Three Apophysomyces-Like Fungal Strains Confirms a Novel Fungal Genus in the Mucoromycota with divergent Burkholderia-like Endosymbiotic Bacteria.</title>
        <authorList>
            <person name="Stajich J.E."/>
            <person name="Macias A.M."/>
            <person name="Carter-House D."/>
            <person name="Lovett B."/>
            <person name="Kasson L.R."/>
            <person name="Berry K."/>
            <person name="Grigoriev I."/>
            <person name="Chang Y."/>
            <person name="Spatafora J."/>
            <person name="Kasson M.T."/>
        </authorList>
    </citation>
    <scope>NUCLEOTIDE SEQUENCE</scope>
    <source>
        <strain evidence="7">NRRL A-21654</strain>
    </source>
</reference>
<protein>
    <recommendedName>
        <fullName evidence="9">Cytochrome P450</fullName>
    </recommendedName>
</protein>
<keyword evidence="8" id="KW-1185">Reference proteome</keyword>
<accession>A0A8H7EKB4</accession>
<dbReference type="GO" id="GO:0020037">
    <property type="term" value="F:heme binding"/>
    <property type="evidence" value="ECO:0007669"/>
    <property type="project" value="InterPro"/>
</dbReference>
<evidence type="ECO:0000256" key="4">
    <source>
        <dbReference type="ARBA" id="ARBA00023004"/>
    </source>
</evidence>
<sequence length="507" mass="57977">MDSLSRTTCIGLLSAISGIALLAFKYNDRRIFHEHREGCVHRRGSPLVGSIKEILDNKETILDWHVEAFESMDTLSMTFSASGIPFSITTIDPRNIEHVLKTNFEGYVKDPRVRDGTIDLLGHGIFNSDGEQWRWQRKTASHLFSVRNFRDHFTDVFLKEIDVLSSQILDKAAADGTSIDFQNLMYKLTLDSFVLLGFGVSLDTISKKEVPFAISFDNLQQHALDLLLNPFKPLADVAKRILRPREMTFKDHLKAVNDFAYSVIEQRREGLASGKTYQDLLSHFMKANNAKNEPLSDKELRDTILNFTIAGRDTTAAALSWTLYSLLMHPQVEEALLEEIEKYDIGNADDDAPALYEKIKKMNYAHAIFYEALRLYPSVHTNSRYAVKDDIWPDGTHVKSGDFILWFPYVQGRSRKLWGPDASEFRPERWITPEGDLQRVPPWQWSVFHGGPRACLGQQLATLEAVVTITSLLKRYKFSLVPDQKITYHLTLTLPMQNGMQVYVQKR</sequence>
<keyword evidence="3 6" id="KW-0560">Oxidoreductase</keyword>
<comment type="caution">
    <text evidence="7">The sequence shown here is derived from an EMBL/GenBank/DDBJ whole genome shotgun (WGS) entry which is preliminary data.</text>
</comment>